<dbReference type="GeneID" id="45082360"/>
<protein>
    <submittedName>
        <fullName evidence="2">Uncharacterized protein</fullName>
    </submittedName>
</protein>
<evidence type="ECO:0000256" key="1">
    <source>
        <dbReference type="SAM" id="MobiDB-lite"/>
    </source>
</evidence>
<dbReference type="Proteomes" id="UP000002735">
    <property type="component" value="Chromosome"/>
</dbReference>
<evidence type="ECO:0000313" key="3">
    <source>
        <dbReference type="Proteomes" id="UP000002735"/>
    </source>
</evidence>
<feature type="region of interest" description="Disordered" evidence="1">
    <location>
        <begin position="56"/>
        <end position="89"/>
    </location>
</feature>
<dbReference type="AlphaFoldDB" id="C6CN49"/>
<dbReference type="STRING" id="561229.Dd1591_2750"/>
<accession>C6CN49</accession>
<reference evidence="2 3" key="1">
    <citation type="submission" date="2009-06" db="EMBL/GenBank/DDBJ databases">
        <title>Complete sequence of Dickeya zeae Ech1591.</title>
        <authorList>
            <consortium name="US DOE Joint Genome Institute"/>
            <person name="Lucas S."/>
            <person name="Copeland A."/>
            <person name="Lapidus A."/>
            <person name="Glavina del Rio T."/>
            <person name="Tice H."/>
            <person name="Bruce D."/>
            <person name="Goodwin L."/>
            <person name="Pitluck S."/>
            <person name="Chertkov O."/>
            <person name="Brettin T."/>
            <person name="Detter J.C."/>
            <person name="Han C."/>
            <person name="Larimer F."/>
            <person name="Land M."/>
            <person name="Hauser L."/>
            <person name="Kyrpides N."/>
            <person name="Ovchinnikova G."/>
            <person name="Balakrishnan V."/>
            <person name="Glasner J."/>
            <person name="Perna N.T."/>
        </authorList>
    </citation>
    <scope>NUCLEOTIDE SEQUENCE [LARGE SCALE GENOMIC DNA]</scope>
    <source>
        <strain evidence="2 3">Ech1591</strain>
    </source>
</reference>
<feature type="compositionally biased region" description="Polar residues" evidence="1">
    <location>
        <begin position="64"/>
        <end position="74"/>
    </location>
</feature>
<dbReference type="EMBL" id="CP001655">
    <property type="protein sequence ID" value="ACT07574.1"/>
    <property type="molecule type" value="Genomic_DNA"/>
</dbReference>
<dbReference type="KEGG" id="dze:Dd1591_2750"/>
<proteinExistence type="predicted"/>
<name>C6CN49_DICC1</name>
<dbReference type="RefSeq" id="WP_012770429.1">
    <property type="nucleotide sequence ID" value="NC_012912.1"/>
</dbReference>
<dbReference type="HOGENOM" id="CLU_2449877_0_0_6"/>
<organism evidence="2 3">
    <name type="scientific">Dickeya chrysanthemi (strain Ech1591)</name>
    <name type="common">Dickeya zeae (strain Ech1591)</name>
    <dbReference type="NCBI Taxonomy" id="561229"/>
    <lineage>
        <taxon>Bacteria</taxon>
        <taxon>Pseudomonadati</taxon>
        <taxon>Pseudomonadota</taxon>
        <taxon>Gammaproteobacteria</taxon>
        <taxon>Enterobacterales</taxon>
        <taxon>Pectobacteriaceae</taxon>
        <taxon>Dickeya</taxon>
    </lineage>
</organism>
<evidence type="ECO:0000313" key="2">
    <source>
        <dbReference type="EMBL" id="ACT07574.1"/>
    </source>
</evidence>
<sequence>MALIRTLSEHCARNDSAYLLGMGGDTQNNSNCRTTGLRVEQRNALARQGKAHLSLVTRQESDKSLGTNLTSQPPASGERQDVSHFIPMS</sequence>
<gene>
    <name evidence="2" type="ordered locus">Dd1591_2750</name>
</gene>